<proteinExistence type="inferred from homology"/>
<comment type="caution">
    <text evidence="10">The sequence shown here is derived from an EMBL/GenBank/DDBJ whole genome shotgun (WGS) entry which is preliminary data.</text>
</comment>
<dbReference type="Pfam" id="PF21467">
    <property type="entry name" value="BetaGal_gal-bd"/>
    <property type="match status" value="1"/>
</dbReference>
<keyword evidence="5" id="KW-0326">Glycosidase</keyword>
<reference evidence="10" key="1">
    <citation type="submission" date="2020-10" db="EMBL/GenBank/DDBJ databases">
        <authorList>
            <person name="Gilroy R."/>
        </authorList>
    </citation>
    <scope>NUCLEOTIDE SEQUENCE</scope>
    <source>
        <strain evidence="10">CHK199-13235</strain>
    </source>
</reference>
<evidence type="ECO:0000256" key="6">
    <source>
        <dbReference type="PIRSR" id="PIRSR006336-1"/>
    </source>
</evidence>
<name>A0A9D1FLT4_9FIRM</name>
<feature type="domain" description="Beta-galactosidase 1-like first all-beta" evidence="8">
    <location>
        <begin position="368"/>
        <end position="478"/>
    </location>
</feature>
<evidence type="ECO:0000256" key="4">
    <source>
        <dbReference type="ARBA" id="ARBA00023180"/>
    </source>
</evidence>
<dbReference type="FunFam" id="3.20.20.80:FF:000017">
    <property type="entry name" value="Beta-galactosidase"/>
    <property type="match status" value="1"/>
</dbReference>
<dbReference type="PIRSF" id="PIRSF006336">
    <property type="entry name" value="B-gal"/>
    <property type="match status" value="1"/>
</dbReference>
<keyword evidence="4" id="KW-0325">Glycoprotein</keyword>
<dbReference type="AlphaFoldDB" id="A0A9D1FLT4"/>
<feature type="active site" description="Proton donor" evidence="6">
    <location>
        <position position="158"/>
    </location>
</feature>
<dbReference type="InterPro" id="IPR048912">
    <property type="entry name" value="BetaGal1-like_ABD1"/>
</dbReference>
<evidence type="ECO:0000259" key="7">
    <source>
        <dbReference type="Pfam" id="PF01301"/>
    </source>
</evidence>
<evidence type="ECO:0000256" key="5">
    <source>
        <dbReference type="ARBA" id="ARBA00023295"/>
    </source>
</evidence>
<accession>A0A9D1FLT4</accession>
<evidence type="ECO:0000259" key="9">
    <source>
        <dbReference type="Pfam" id="PF21467"/>
    </source>
</evidence>
<dbReference type="InterPro" id="IPR031330">
    <property type="entry name" value="Gly_Hdrlase_35_cat"/>
</dbReference>
<dbReference type="SUPFAM" id="SSF51445">
    <property type="entry name" value="(Trans)glycosidases"/>
    <property type="match status" value="1"/>
</dbReference>
<evidence type="ECO:0000313" key="10">
    <source>
        <dbReference type="EMBL" id="HIS75535.1"/>
    </source>
</evidence>
<evidence type="ECO:0000256" key="1">
    <source>
        <dbReference type="ARBA" id="ARBA00009809"/>
    </source>
</evidence>
<organism evidence="10 11">
    <name type="scientific">Candidatus Merdivicinus excrementipullorum</name>
    <dbReference type="NCBI Taxonomy" id="2840867"/>
    <lineage>
        <taxon>Bacteria</taxon>
        <taxon>Bacillati</taxon>
        <taxon>Bacillota</taxon>
        <taxon>Clostridia</taxon>
        <taxon>Eubacteriales</taxon>
        <taxon>Oscillospiraceae</taxon>
        <taxon>Oscillospiraceae incertae sedis</taxon>
        <taxon>Candidatus Merdivicinus</taxon>
    </lineage>
</organism>
<evidence type="ECO:0000313" key="11">
    <source>
        <dbReference type="Proteomes" id="UP000824002"/>
    </source>
</evidence>
<dbReference type="Gene3D" id="2.60.120.260">
    <property type="entry name" value="Galactose-binding domain-like"/>
    <property type="match status" value="2"/>
</dbReference>
<feature type="domain" description="Glycoside hydrolase 35 catalytic" evidence="7">
    <location>
        <begin position="10"/>
        <end position="324"/>
    </location>
</feature>
<dbReference type="InterPro" id="IPR048913">
    <property type="entry name" value="BetaGal_gal-bd"/>
</dbReference>
<dbReference type="InterPro" id="IPR026283">
    <property type="entry name" value="B-gal_1-like"/>
</dbReference>
<feature type="domain" description="Beta-galactosidase galactose-binding" evidence="9">
    <location>
        <begin position="498"/>
        <end position="557"/>
    </location>
</feature>
<dbReference type="InterPro" id="IPR001944">
    <property type="entry name" value="Glycoside_Hdrlase_35"/>
</dbReference>
<keyword evidence="3" id="KW-0378">Hydrolase</keyword>
<dbReference type="Pfam" id="PF01301">
    <property type="entry name" value="Glyco_hydro_35"/>
    <property type="match status" value="1"/>
</dbReference>
<dbReference type="GO" id="GO:0004565">
    <property type="term" value="F:beta-galactosidase activity"/>
    <property type="evidence" value="ECO:0007669"/>
    <property type="project" value="InterPro"/>
</dbReference>
<dbReference type="SUPFAM" id="SSF49785">
    <property type="entry name" value="Galactose-binding domain-like"/>
    <property type="match status" value="1"/>
</dbReference>
<dbReference type="InterPro" id="IPR017853">
    <property type="entry name" value="GH"/>
</dbReference>
<keyword evidence="2" id="KW-0732">Signal</keyword>
<dbReference type="GO" id="GO:0005975">
    <property type="term" value="P:carbohydrate metabolic process"/>
    <property type="evidence" value="ECO:0007669"/>
    <property type="project" value="InterPro"/>
</dbReference>
<evidence type="ECO:0000256" key="2">
    <source>
        <dbReference type="ARBA" id="ARBA00022729"/>
    </source>
</evidence>
<gene>
    <name evidence="10" type="ORF">IAB51_01875</name>
</gene>
<evidence type="ECO:0000256" key="3">
    <source>
        <dbReference type="ARBA" id="ARBA00022801"/>
    </source>
</evidence>
<evidence type="ECO:0000259" key="8">
    <source>
        <dbReference type="Pfam" id="PF21317"/>
    </source>
</evidence>
<reference evidence="10" key="2">
    <citation type="journal article" date="2021" name="PeerJ">
        <title>Extensive microbial diversity within the chicken gut microbiome revealed by metagenomics and culture.</title>
        <authorList>
            <person name="Gilroy R."/>
            <person name="Ravi A."/>
            <person name="Getino M."/>
            <person name="Pursley I."/>
            <person name="Horton D.L."/>
            <person name="Alikhan N.F."/>
            <person name="Baker D."/>
            <person name="Gharbi K."/>
            <person name="Hall N."/>
            <person name="Watson M."/>
            <person name="Adriaenssens E.M."/>
            <person name="Foster-Nyarko E."/>
            <person name="Jarju S."/>
            <person name="Secka A."/>
            <person name="Antonio M."/>
            <person name="Oren A."/>
            <person name="Chaudhuri R.R."/>
            <person name="La Ragione R."/>
            <person name="Hildebrand F."/>
            <person name="Pallen M.J."/>
        </authorList>
    </citation>
    <scope>NUCLEOTIDE SEQUENCE</scope>
    <source>
        <strain evidence="10">CHK199-13235</strain>
    </source>
</reference>
<dbReference type="Pfam" id="PF21317">
    <property type="entry name" value="BetaGal_ABD_1"/>
    <property type="match status" value="1"/>
</dbReference>
<sequence>MSRLTYDQNQFYLDGNPFRIVSGTIHYFRVVPEYWEDRLKKLRAAGFNCVETYTCWNLHERKEGKFDFEGGLDIARFVRTAKDLGLYVILRPGPYICAELEFGGLPSWLLTYQKMHLRCYDEEFLSKVSRYYKELFGQLRPYFGENGGNIIAVQVENEYGSYGNDKEYLRAVAKIYEENDVHELYFTSDGPTQLMLTGGTLPEYLATANFGSHVKESFGALREFRPGQPAMCTEYWNGWFDHWYEAHHLREGDDTAKTMEEMLADGGSVNMYMFHGGTNFGFTNGSNYDNGIMPTVTSYDYDAPVSECGDLTPKYFAVKEVVEKYLGKAPEIHVENLPKKAYGPVTLTQAAPMFQNLPEPVSCAHTKTMEELGQDFGFVLYETTVKGPCEESEIVIEGLHDRAIIYINGNKMGVKERTGKRNDTVKLGLKPGETAKLSLLVENLGRVNYGPKLRDEKGVLQGVKVGYQFQFGWKMYSLPCDDLSGLKFQDDVKAQSCPAFLKGTFQVSEKADTFVRLDGFTKGCVYINGFNLGRYWNEAGPQKTLYLPAPLLKEGENEIVVLELEGFDKPEILLTDVQDLG</sequence>
<protein>
    <submittedName>
        <fullName evidence="10">Beta-galactosidase</fullName>
    </submittedName>
</protein>
<dbReference type="PRINTS" id="PR00742">
    <property type="entry name" value="GLHYDRLASE35"/>
</dbReference>
<dbReference type="PANTHER" id="PTHR23421">
    <property type="entry name" value="BETA-GALACTOSIDASE RELATED"/>
    <property type="match status" value="1"/>
</dbReference>
<dbReference type="Proteomes" id="UP000824002">
    <property type="component" value="Unassembled WGS sequence"/>
</dbReference>
<dbReference type="Gene3D" id="3.20.20.80">
    <property type="entry name" value="Glycosidases"/>
    <property type="match status" value="1"/>
</dbReference>
<dbReference type="InterPro" id="IPR008979">
    <property type="entry name" value="Galactose-bd-like_sf"/>
</dbReference>
<feature type="active site" description="Nucleophile" evidence="6">
    <location>
        <position position="234"/>
    </location>
</feature>
<comment type="similarity">
    <text evidence="1">Belongs to the glycosyl hydrolase 35 family.</text>
</comment>
<dbReference type="EMBL" id="DVJP01000018">
    <property type="protein sequence ID" value="HIS75535.1"/>
    <property type="molecule type" value="Genomic_DNA"/>
</dbReference>